<dbReference type="InterPro" id="IPR038258">
    <property type="entry name" value="Gp4_sf"/>
</dbReference>
<comment type="caution">
    <text evidence="1">The sequence shown here is derived from an EMBL/GenBank/DDBJ whole genome shotgun (WGS) entry which is preliminary data.</text>
</comment>
<dbReference type="Gene3D" id="1.10.3230.20">
    <property type="entry name" value="P22 tail accessory factor (Gp4)"/>
    <property type="match status" value="1"/>
</dbReference>
<sequence>MATSNSKNYSITTADIIAGALRKIGIYDQGETISGEDTSSTTIALNLMVKEWVADGADIFLRAESILFLQPDTQSYALTTAEITDTIKAETTLSSAEASGQTVISVTSSTGMTTADRVGIKMDDQTIHWTTIVTVDSSTQVTITDATDDDAASGNKVYAYTTKSDKPNKLLYAFRRDINDFDTEVTIVGESEYRRQSNKKSDGPPVELWFNPQGNQSTARLWVWPDNGGKNWDKLVLITQLYPDDFDSGSNNPDFPSEWGNALIWGLAAEIASEYGVPEEEQARLWAVALQKLNKVLDYSQENASVIFAMEEYR</sequence>
<reference evidence="1" key="1">
    <citation type="journal article" date="2015" name="Nature">
        <title>Complex archaea that bridge the gap between prokaryotes and eukaryotes.</title>
        <authorList>
            <person name="Spang A."/>
            <person name="Saw J.H."/>
            <person name="Jorgensen S.L."/>
            <person name="Zaremba-Niedzwiedzka K."/>
            <person name="Martijn J."/>
            <person name="Lind A.E."/>
            <person name="van Eijk R."/>
            <person name="Schleper C."/>
            <person name="Guy L."/>
            <person name="Ettema T.J."/>
        </authorList>
    </citation>
    <scope>NUCLEOTIDE SEQUENCE</scope>
</reference>
<protein>
    <submittedName>
        <fullName evidence="1">Uncharacterized protein</fullName>
    </submittedName>
</protein>
<organism evidence="1">
    <name type="scientific">marine sediment metagenome</name>
    <dbReference type="NCBI Taxonomy" id="412755"/>
    <lineage>
        <taxon>unclassified sequences</taxon>
        <taxon>metagenomes</taxon>
        <taxon>ecological metagenomes</taxon>
    </lineage>
</organism>
<gene>
    <name evidence="1" type="ORF">LCGC14_3144370</name>
</gene>
<name>A0A0F8VW24_9ZZZZ</name>
<accession>A0A0F8VW24</accession>
<proteinExistence type="predicted"/>
<evidence type="ECO:0000313" key="1">
    <source>
        <dbReference type="EMBL" id="KKK48512.1"/>
    </source>
</evidence>
<dbReference type="EMBL" id="LAZR01069025">
    <property type="protein sequence ID" value="KKK48512.1"/>
    <property type="molecule type" value="Genomic_DNA"/>
</dbReference>
<dbReference type="AlphaFoldDB" id="A0A0F8VW24"/>